<protein>
    <submittedName>
        <fullName evidence="2">Uncharacterized protein</fullName>
    </submittedName>
</protein>
<evidence type="ECO:0000313" key="3">
    <source>
        <dbReference type="Proteomes" id="UP000007115"/>
    </source>
</evidence>
<evidence type="ECO:0000256" key="1">
    <source>
        <dbReference type="SAM" id="MobiDB-lite"/>
    </source>
</evidence>
<sequence>MKVQRKKKRGSMSTIRSPQRHKLRELRSRAALEQISCIEPANFPGFEVGVEAEPCMIDMLGVASWMQQDMDSTILFNAFNPSPMDLSALDIDLETMGLLSQACYLRSPGPLPGLGSHPAGFGFPAGSHSSENSEMTSPSSQTDSLYSTNASLPHDNSNRLV</sequence>
<dbReference type="Proteomes" id="UP000007115">
    <property type="component" value="Unassembled WGS sequence"/>
</dbReference>
<feature type="compositionally biased region" description="Basic residues" evidence="1">
    <location>
        <begin position="1"/>
        <end position="10"/>
    </location>
</feature>
<dbReference type="GeneID" id="25790718"/>
<evidence type="ECO:0000313" key="2">
    <source>
        <dbReference type="EMBL" id="EHK21402.1"/>
    </source>
</evidence>
<organism evidence="2 3">
    <name type="scientific">Hypocrea virens (strain Gv29-8 / FGSC 10586)</name>
    <name type="common">Gliocladium virens</name>
    <name type="synonym">Trichoderma virens</name>
    <dbReference type="NCBI Taxonomy" id="413071"/>
    <lineage>
        <taxon>Eukaryota</taxon>
        <taxon>Fungi</taxon>
        <taxon>Dikarya</taxon>
        <taxon>Ascomycota</taxon>
        <taxon>Pezizomycotina</taxon>
        <taxon>Sordariomycetes</taxon>
        <taxon>Hypocreomycetidae</taxon>
        <taxon>Hypocreales</taxon>
        <taxon>Hypocreaceae</taxon>
        <taxon>Trichoderma</taxon>
    </lineage>
</organism>
<gene>
    <name evidence="2" type="ORF">TRIVIDRAFT_213143</name>
</gene>
<dbReference type="AlphaFoldDB" id="G9MVS7"/>
<accession>G9MVS7</accession>
<proteinExistence type="predicted"/>
<name>G9MVS7_HYPVG</name>
<dbReference type="InParanoid" id="G9MVS7"/>
<comment type="caution">
    <text evidence="2">The sequence shown here is derived from an EMBL/GenBank/DDBJ whole genome shotgun (WGS) entry which is preliminary data.</text>
</comment>
<dbReference type="OrthoDB" id="10380171at2759"/>
<dbReference type="RefSeq" id="XP_013955598.1">
    <property type="nucleotide sequence ID" value="XM_014100123.1"/>
</dbReference>
<dbReference type="HOGENOM" id="CLU_1643937_0_0_1"/>
<keyword evidence="3" id="KW-1185">Reference proteome</keyword>
<dbReference type="VEuPathDB" id="FungiDB:TRIVIDRAFT_213143"/>
<reference evidence="2 3" key="1">
    <citation type="journal article" date="2011" name="Genome Biol.">
        <title>Comparative genome sequence analysis underscores mycoparasitism as the ancestral life style of Trichoderma.</title>
        <authorList>
            <person name="Kubicek C.P."/>
            <person name="Herrera-Estrella A."/>
            <person name="Seidl-Seiboth V."/>
            <person name="Martinez D.A."/>
            <person name="Druzhinina I.S."/>
            <person name="Thon M."/>
            <person name="Zeilinger S."/>
            <person name="Casas-Flores S."/>
            <person name="Horwitz B.A."/>
            <person name="Mukherjee P.K."/>
            <person name="Mukherjee M."/>
            <person name="Kredics L."/>
            <person name="Alcaraz L.D."/>
            <person name="Aerts A."/>
            <person name="Antal Z."/>
            <person name="Atanasova L."/>
            <person name="Cervantes-Badillo M.G."/>
            <person name="Challacombe J."/>
            <person name="Chertkov O."/>
            <person name="McCluskey K."/>
            <person name="Coulpier F."/>
            <person name="Deshpande N."/>
            <person name="von Doehren H."/>
            <person name="Ebbole D.J."/>
            <person name="Esquivel-Naranjo E.U."/>
            <person name="Fekete E."/>
            <person name="Flipphi M."/>
            <person name="Glaser F."/>
            <person name="Gomez-Rodriguez E.Y."/>
            <person name="Gruber S."/>
            <person name="Han C."/>
            <person name="Henrissat B."/>
            <person name="Hermosa R."/>
            <person name="Hernandez-Onate M."/>
            <person name="Karaffa L."/>
            <person name="Kosti I."/>
            <person name="Le Crom S."/>
            <person name="Lindquist E."/>
            <person name="Lucas S."/>
            <person name="Luebeck M."/>
            <person name="Luebeck P.S."/>
            <person name="Margeot A."/>
            <person name="Metz B."/>
            <person name="Misra M."/>
            <person name="Nevalainen H."/>
            <person name="Omann M."/>
            <person name="Packer N."/>
            <person name="Perrone G."/>
            <person name="Uresti-Rivera E.E."/>
            <person name="Salamov A."/>
            <person name="Schmoll M."/>
            <person name="Seiboth B."/>
            <person name="Shapiro H."/>
            <person name="Sukno S."/>
            <person name="Tamayo-Ramos J.A."/>
            <person name="Tisch D."/>
            <person name="Wiest A."/>
            <person name="Wilkinson H.H."/>
            <person name="Zhang M."/>
            <person name="Coutinho P.M."/>
            <person name="Kenerley C.M."/>
            <person name="Monte E."/>
            <person name="Baker S.E."/>
            <person name="Grigoriev I.V."/>
        </authorList>
    </citation>
    <scope>NUCLEOTIDE SEQUENCE [LARGE SCALE GENOMIC DNA]</scope>
    <source>
        <strain evidence="3">Gv29-8 / FGSC 10586</strain>
    </source>
</reference>
<feature type="compositionally biased region" description="Low complexity" evidence="1">
    <location>
        <begin position="127"/>
        <end position="140"/>
    </location>
</feature>
<feature type="region of interest" description="Disordered" evidence="1">
    <location>
        <begin position="116"/>
        <end position="161"/>
    </location>
</feature>
<feature type="region of interest" description="Disordered" evidence="1">
    <location>
        <begin position="1"/>
        <end position="20"/>
    </location>
</feature>
<feature type="compositionally biased region" description="Polar residues" evidence="1">
    <location>
        <begin position="141"/>
        <end position="161"/>
    </location>
</feature>
<dbReference type="OMA" id="QYSEMAS"/>
<dbReference type="EMBL" id="ABDF02000071">
    <property type="protein sequence ID" value="EHK21402.1"/>
    <property type="molecule type" value="Genomic_DNA"/>
</dbReference>